<protein>
    <submittedName>
        <fullName evidence="2">Protein PFC0760c-like</fullName>
    </submittedName>
</protein>
<proteinExistence type="predicted"/>
<dbReference type="KEGG" id="dpte:113792934"/>
<dbReference type="OrthoDB" id="77522at2759"/>
<name>A0A6P6XZQ1_DERPT</name>
<dbReference type="RefSeq" id="XP_027198698.1">
    <property type="nucleotide sequence ID" value="XM_027342897.1"/>
</dbReference>
<keyword evidence="1" id="KW-1185">Reference proteome</keyword>
<dbReference type="InParanoid" id="A0A6P6XZQ1"/>
<organism evidence="1 2">
    <name type="scientific">Dermatophagoides pteronyssinus</name>
    <name type="common">European house dust mite</name>
    <dbReference type="NCBI Taxonomy" id="6956"/>
    <lineage>
        <taxon>Eukaryota</taxon>
        <taxon>Metazoa</taxon>
        <taxon>Ecdysozoa</taxon>
        <taxon>Arthropoda</taxon>
        <taxon>Chelicerata</taxon>
        <taxon>Arachnida</taxon>
        <taxon>Acari</taxon>
        <taxon>Acariformes</taxon>
        <taxon>Sarcoptiformes</taxon>
        <taxon>Astigmata</taxon>
        <taxon>Psoroptidia</taxon>
        <taxon>Analgoidea</taxon>
        <taxon>Pyroglyphidae</taxon>
        <taxon>Dermatophagoidinae</taxon>
        <taxon>Dermatophagoides</taxon>
    </lineage>
</organism>
<evidence type="ECO:0000313" key="2">
    <source>
        <dbReference type="RefSeq" id="XP_027198698.1"/>
    </source>
</evidence>
<reference evidence="2" key="1">
    <citation type="submission" date="2025-08" db="UniProtKB">
        <authorList>
            <consortium name="RefSeq"/>
        </authorList>
    </citation>
    <scope>IDENTIFICATION</scope>
    <source>
        <strain evidence="2">Airmid</strain>
    </source>
</reference>
<gene>
    <name evidence="2" type="primary">LOC113792934</name>
</gene>
<sequence length="238" mass="27790">MDSKDKILNLLSVLKKYSTNINHLDSNNFQKLFNLIFEHFYNISYGNQLVNDNQQQQQLAFTNSDITLSSSIGCGGGGDVVDDDHHHNDDDDDDNNQLRKLLENSTINNDDDNYYLLAKFLLKFYSEIFQLNLKTKSLKNLLTKSEWSDEKIELFIEHYQKNSLKIFNQQKSRSFELSTKYLLKNLDRKLKILSDHSQTSKPKLPLCEINFQFNSNDDDEDSNNLKNLTLTFNHSEFV</sequence>
<evidence type="ECO:0000313" key="1">
    <source>
        <dbReference type="Proteomes" id="UP000515146"/>
    </source>
</evidence>
<dbReference type="AlphaFoldDB" id="A0A6P6XZQ1"/>
<accession>A0A6P6XZQ1</accession>
<dbReference type="Proteomes" id="UP000515146">
    <property type="component" value="Unplaced"/>
</dbReference>